<evidence type="ECO:0000313" key="2">
    <source>
        <dbReference type="Proteomes" id="UP001241377"/>
    </source>
</evidence>
<dbReference type="EMBL" id="JASBWR010000145">
    <property type="protein sequence ID" value="KAJ9091686.1"/>
    <property type="molecule type" value="Genomic_DNA"/>
</dbReference>
<reference evidence="1" key="1">
    <citation type="submission" date="2023-04" db="EMBL/GenBank/DDBJ databases">
        <title>Draft Genome sequencing of Naganishia species isolated from polar environments using Oxford Nanopore Technology.</title>
        <authorList>
            <person name="Leo P."/>
            <person name="Venkateswaran K."/>
        </authorList>
    </citation>
    <scope>NUCLEOTIDE SEQUENCE</scope>
    <source>
        <strain evidence="1">MNA-CCFEE 5261</strain>
    </source>
</reference>
<accession>A0ACC2UY69</accession>
<dbReference type="Proteomes" id="UP001241377">
    <property type="component" value="Unassembled WGS sequence"/>
</dbReference>
<proteinExistence type="predicted"/>
<name>A0ACC2UY69_9TREE</name>
<keyword evidence="2" id="KW-1185">Reference proteome</keyword>
<evidence type="ECO:0000313" key="1">
    <source>
        <dbReference type="EMBL" id="KAJ9091686.1"/>
    </source>
</evidence>
<protein>
    <submittedName>
        <fullName evidence="1">Uncharacterized protein</fullName>
    </submittedName>
</protein>
<sequence length="684" mass="75067">MAYCLAIHNTTPDAANSQNILGEAAFPSPPLDSSQQLQGRNLLPRDEPSSSSPDIILINPLTWQLSSSFDPSSYDLKVPDIVNQPKAVISSAFPVMDGSNYSPGLRVPPGWSFSVGFNAIFTPNIVSSNSLTDTQSSLTYSLRLEDGFDLPGWMSYNVEYMTLSGLTPWINPSEVSAPQIQYGLRMIATLTSFLPDGGTLKTAIVAQSFNLLVAFHAFECISNEQQPGSNMLNLTRGGERLEQPLAFGGVGGVTGIYLDSKQVTEEDITDAKVDVSWARIRPPTNLSPRLLILSAWDPGKSLLPVTLVDIHGETLDVLLKLKSQDSVFRYPTVPGWFQSCNLTIGQDFTVSLEQNLTLTLQVQQQKTLQVKNLPSWMSLRFDPLAVSGTVPSSITNQTLVSLLFRFTDPETFAVSLAKWNITLLSTGHEDDTGKVGNGNNSTADSSRSRTLSRRTIIIIAVLASLLGFGLVLCLAWFARKRYLAHNEEKRKWASVLLPGRSRHTAFYSPPSYTSNLKGQKPLNLDAFSHLQQPQPVYQRTSLSGKRSSSPSMLKAIMITAMSPTKKARQMAFHLKDRSKRYTKSFMSYPIDYPNTTPDVNQFGDQDKSTTEIVSFHSRASPSPSPQRPTSIPTSLAPFPFVDPPLSGLPSTTFTSDSFLHGHPNTASPASWEEPDMPAGHHMHP</sequence>
<comment type="caution">
    <text evidence="1">The sequence shown here is derived from an EMBL/GenBank/DDBJ whole genome shotgun (WGS) entry which is preliminary data.</text>
</comment>
<gene>
    <name evidence="1" type="ORF">QFC19_008977</name>
</gene>
<organism evidence="1 2">
    <name type="scientific">Naganishia cerealis</name>
    <dbReference type="NCBI Taxonomy" id="610337"/>
    <lineage>
        <taxon>Eukaryota</taxon>
        <taxon>Fungi</taxon>
        <taxon>Dikarya</taxon>
        <taxon>Basidiomycota</taxon>
        <taxon>Agaricomycotina</taxon>
        <taxon>Tremellomycetes</taxon>
        <taxon>Filobasidiales</taxon>
        <taxon>Filobasidiaceae</taxon>
        <taxon>Naganishia</taxon>
    </lineage>
</organism>